<keyword evidence="9" id="KW-1185">Reference proteome</keyword>
<dbReference type="Gene3D" id="3.40.50.200">
    <property type="entry name" value="Peptidase S8/S53 domain"/>
    <property type="match status" value="1"/>
</dbReference>
<dbReference type="InterPro" id="IPR056002">
    <property type="entry name" value="DUF7580"/>
</dbReference>
<dbReference type="Proteomes" id="UP000078397">
    <property type="component" value="Unassembled WGS sequence"/>
</dbReference>
<dbReference type="InterPro" id="IPR015500">
    <property type="entry name" value="Peptidase_S8_subtilisin-rel"/>
</dbReference>
<evidence type="ECO:0000259" key="6">
    <source>
        <dbReference type="Pfam" id="PF00082"/>
    </source>
</evidence>
<comment type="caution">
    <text evidence="8">The sequence shown here is derived from an EMBL/GenBank/DDBJ whole genome shotgun (WGS) entry which is preliminary data.</text>
</comment>
<dbReference type="InterPro" id="IPR050131">
    <property type="entry name" value="Peptidase_S8_subtilisin-like"/>
</dbReference>
<reference evidence="8 9" key="1">
    <citation type="journal article" date="2016" name="PLoS Pathog.">
        <title>Biosynthesis of antibiotic leucinostatins in bio-control fungus Purpureocillium lilacinum and their inhibition on phytophthora revealed by genome mining.</title>
        <authorList>
            <person name="Wang G."/>
            <person name="Liu Z."/>
            <person name="Lin R."/>
            <person name="Li E."/>
            <person name="Mao Z."/>
            <person name="Ling J."/>
            <person name="Yang Y."/>
            <person name="Yin W.B."/>
            <person name="Xie B."/>
        </authorList>
    </citation>
    <scope>NUCLEOTIDE SEQUENCE [LARGE SCALE GENOMIC DNA]</scope>
    <source>
        <strain evidence="8">170</strain>
    </source>
</reference>
<dbReference type="AlphaFoldDB" id="A0A179EZR4"/>
<dbReference type="InterPro" id="IPR000209">
    <property type="entry name" value="Peptidase_S8/S53_dom"/>
</dbReference>
<dbReference type="EMBL" id="LSBJ02000014">
    <property type="protein sequence ID" value="OAQ58684.1"/>
    <property type="molecule type" value="Genomic_DNA"/>
</dbReference>
<comment type="similarity">
    <text evidence="1 5">Belongs to the peptidase S8 family.</text>
</comment>
<dbReference type="CDD" id="cd00306">
    <property type="entry name" value="Peptidases_S8_S53"/>
    <property type="match status" value="1"/>
</dbReference>
<name>A0A179EZR4_METCM</name>
<keyword evidence="4 5" id="KW-0720">Serine protease</keyword>
<evidence type="ECO:0000256" key="5">
    <source>
        <dbReference type="PROSITE-ProRule" id="PRU01240"/>
    </source>
</evidence>
<dbReference type="PANTHER" id="PTHR43806:SF11">
    <property type="entry name" value="CEREVISIN-RELATED"/>
    <property type="match status" value="1"/>
</dbReference>
<proteinExistence type="inferred from homology"/>
<dbReference type="PROSITE" id="PS00138">
    <property type="entry name" value="SUBTILASE_SER"/>
    <property type="match status" value="1"/>
</dbReference>
<feature type="domain" description="Peptidase S8/S53" evidence="6">
    <location>
        <begin position="579"/>
        <end position="799"/>
    </location>
</feature>
<evidence type="ECO:0000256" key="4">
    <source>
        <dbReference type="ARBA" id="ARBA00022825"/>
    </source>
</evidence>
<dbReference type="InterPro" id="IPR023828">
    <property type="entry name" value="Peptidase_S8_Ser-AS"/>
</dbReference>
<dbReference type="GO" id="GO:0004252">
    <property type="term" value="F:serine-type endopeptidase activity"/>
    <property type="evidence" value="ECO:0007669"/>
    <property type="project" value="UniProtKB-UniRule"/>
</dbReference>
<dbReference type="STRING" id="1380566.A0A179EZR4"/>
<protein>
    <submittedName>
        <fullName evidence="8">Subtilase family domain-containing protein</fullName>
    </submittedName>
</protein>
<dbReference type="PANTHER" id="PTHR43806">
    <property type="entry name" value="PEPTIDASE S8"/>
    <property type="match status" value="1"/>
</dbReference>
<feature type="active site" description="Charge relay system" evidence="5">
    <location>
        <position position="588"/>
    </location>
</feature>
<dbReference type="Pfam" id="PF24476">
    <property type="entry name" value="DUF7580"/>
    <property type="match status" value="1"/>
</dbReference>
<sequence>MEVGDSRFDRVDYRYDCILKLILASLEDLVCYRKSETSEDSTDYPRLETIRQEILRLEAQRQERTIIIADECDDECDDELCIELRKPDTEAACKELINSLKALSRIVKDDSEQPSPEEFRTTRKIRPSMALFLHTLFSTISEAWRCACMPNHQAALLLFGNRALGTVDYPVTFTVLLSDGEPRSPTKRWKEAAITVADPSERVNVNPRPRVRFNSQSTTSNVGSSTQINNLCPLIKTSKDRLNLNVSGASLSIRAETQRRLINYEDCEPVSFVAGILENDVLFNHDAKLCLALILSCAFVDFCDGPWFADGWTKTNLYFMQRGDRLFLQPFLVTNMAGNRNRQNPHLTPSMSTRSKKLLQHGILLMEIFQQDSFQHFIGDDRKVHSLEDLAYDWFRSIDWDVCERLVQIVETCIRGELIDICSQPNEISDQEFMRLFWEKILEPLHVDFAVFHGREDPDQVISKLSLPGVEMKSPVAATAKTTELKSAIRKGPIYKLRTLPPLLNPRASHMLRTPSPSPLNHSKLRFFFDVVDCPDPQQARNALQWFKRVDEEVIRERTKRPKEKVAGERGRKFLPSPGRQVRIAVLDTGIDLQNTWIDGESRRIRCWPAGEDHKDNDGHGTHVAYLLLRLAPNALLRVCKVSNTTLLKDAKVDQITKAITHFSTGEARVDIINLSFGFAEYTKDLTPVLEAIRTARKNGVVVFAAAGNDGANQDVFWPAALYSGGDVICISSSNSFGVQSGFNPEIETGRRICTLGEGVPSCQPDLSNPLQVVHRSGTSFATPIAAAIAAVVLAVMDNADYNGFEGDKETLLPRLRTARGMESVLCKTCVARSGSNSSGFSYIAPWFFVDVGDKILVPKVLDILGSIPESPFSY</sequence>
<dbReference type="Pfam" id="PF00082">
    <property type="entry name" value="Peptidase_S8"/>
    <property type="match status" value="1"/>
</dbReference>
<keyword evidence="3 5" id="KW-0378">Hydrolase</keyword>
<accession>A0A179EZR4</accession>
<keyword evidence="2 5" id="KW-0645">Protease</keyword>
<feature type="domain" description="DUF7580" evidence="7">
    <location>
        <begin position="133"/>
        <end position="448"/>
    </location>
</feature>
<feature type="active site" description="Charge relay system" evidence="5">
    <location>
        <position position="780"/>
    </location>
</feature>
<dbReference type="GO" id="GO:0006508">
    <property type="term" value="P:proteolysis"/>
    <property type="evidence" value="ECO:0007669"/>
    <property type="project" value="UniProtKB-KW"/>
</dbReference>
<evidence type="ECO:0000256" key="1">
    <source>
        <dbReference type="ARBA" id="ARBA00011073"/>
    </source>
</evidence>
<organism evidence="8 9">
    <name type="scientific">Pochonia chlamydosporia 170</name>
    <dbReference type="NCBI Taxonomy" id="1380566"/>
    <lineage>
        <taxon>Eukaryota</taxon>
        <taxon>Fungi</taxon>
        <taxon>Dikarya</taxon>
        <taxon>Ascomycota</taxon>
        <taxon>Pezizomycotina</taxon>
        <taxon>Sordariomycetes</taxon>
        <taxon>Hypocreomycetidae</taxon>
        <taxon>Hypocreales</taxon>
        <taxon>Clavicipitaceae</taxon>
        <taxon>Pochonia</taxon>
    </lineage>
</organism>
<dbReference type="RefSeq" id="XP_018136803.1">
    <property type="nucleotide sequence ID" value="XM_018289208.1"/>
</dbReference>
<evidence type="ECO:0000313" key="9">
    <source>
        <dbReference type="Proteomes" id="UP000078397"/>
    </source>
</evidence>
<feature type="active site" description="Charge relay system" evidence="5">
    <location>
        <position position="620"/>
    </location>
</feature>
<gene>
    <name evidence="8" type="ORF">VFPPC_10916</name>
</gene>
<dbReference type="GeneID" id="28853202"/>
<evidence type="ECO:0000256" key="3">
    <source>
        <dbReference type="ARBA" id="ARBA00022801"/>
    </source>
</evidence>
<dbReference type="KEGG" id="pchm:VFPPC_10916"/>
<evidence type="ECO:0000313" key="8">
    <source>
        <dbReference type="EMBL" id="OAQ58684.1"/>
    </source>
</evidence>
<dbReference type="PRINTS" id="PR00723">
    <property type="entry name" value="SUBTILISIN"/>
</dbReference>
<dbReference type="OrthoDB" id="4960667at2759"/>
<dbReference type="PROSITE" id="PS51892">
    <property type="entry name" value="SUBTILASE"/>
    <property type="match status" value="1"/>
</dbReference>
<evidence type="ECO:0000256" key="2">
    <source>
        <dbReference type="ARBA" id="ARBA00022670"/>
    </source>
</evidence>
<dbReference type="SUPFAM" id="SSF52743">
    <property type="entry name" value="Subtilisin-like"/>
    <property type="match status" value="1"/>
</dbReference>
<evidence type="ECO:0000259" key="7">
    <source>
        <dbReference type="Pfam" id="PF24476"/>
    </source>
</evidence>
<dbReference type="InterPro" id="IPR036852">
    <property type="entry name" value="Peptidase_S8/S53_dom_sf"/>
</dbReference>